<evidence type="ECO:0000256" key="4">
    <source>
        <dbReference type="ARBA" id="ARBA00022691"/>
    </source>
</evidence>
<organism evidence="7 8">
    <name type="scientific">Chitinimonas lacunae</name>
    <dbReference type="NCBI Taxonomy" id="1963018"/>
    <lineage>
        <taxon>Bacteria</taxon>
        <taxon>Pseudomonadati</taxon>
        <taxon>Pseudomonadota</taxon>
        <taxon>Betaproteobacteria</taxon>
        <taxon>Neisseriales</taxon>
        <taxon>Chitinibacteraceae</taxon>
        <taxon>Chitinimonas</taxon>
    </lineage>
</organism>
<gene>
    <name evidence="7" type="ORF">ACFOW7_00870</name>
</gene>
<evidence type="ECO:0000256" key="3">
    <source>
        <dbReference type="ARBA" id="ARBA00022679"/>
    </source>
</evidence>
<dbReference type="PIRSF" id="PIRSF000410">
    <property type="entry name" value="CheR"/>
    <property type="match status" value="1"/>
</dbReference>
<evidence type="ECO:0000313" key="8">
    <source>
        <dbReference type="Proteomes" id="UP001595791"/>
    </source>
</evidence>
<dbReference type="SMART" id="SM00138">
    <property type="entry name" value="MeTrc"/>
    <property type="match status" value="1"/>
</dbReference>
<name>A0ABV8MLK8_9NEIS</name>
<comment type="catalytic activity">
    <reaction evidence="1 5">
        <text>L-glutamyl-[protein] + S-adenosyl-L-methionine = [protein]-L-glutamate 5-O-methyl ester + S-adenosyl-L-homocysteine</text>
        <dbReference type="Rhea" id="RHEA:24452"/>
        <dbReference type="Rhea" id="RHEA-COMP:10208"/>
        <dbReference type="Rhea" id="RHEA-COMP:10311"/>
        <dbReference type="ChEBI" id="CHEBI:29973"/>
        <dbReference type="ChEBI" id="CHEBI:57856"/>
        <dbReference type="ChEBI" id="CHEBI:59789"/>
        <dbReference type="ChEBI" id="CHEBI:82795"/>
        <dbReference type="EC" id="2.1.1.80"/>
    </reaction>
</comment>
<keyword evidence="3 5" id="KW-0808">Transferase</keyword>
<dbReference type="Pfam" id="PF01739">
    <property type="entry name" value="CheR"/>
    <property type="match status" value="1"/>
</dbReference>
<dbReference type="EMBL" id="JBHSBU010000001">
    <property type="protein sequence ID" value="MFC4157897.1"/>
    <property type="molecule type" value="Genomic_DNA"/>
</dbReference>
<dbReference type="Gene3D" id="1.10.155.10">
    <property type="entry name" value="Chemotaxis receptor methyltransferase CheR, N-terminal domain"/>
    <property type="match status" value="1"/>
</dbReference>
<sequence length="276" mass="31363">MNALLQRPTLSEHEFGRLRELIRREAAIHLPAHMKQSVSCRLEQRLRRLALRGFAEYFDYISHNQNVAELQRAVDLLTTHETYFFREPEQFDYLTRSLLPQLGSGSLRFWSAAASSGEEAYSIAMVLMANLGAGNRWEVLGSDISAEVLEKAREGVYRHERLELIPIPYLHRFCLRGVGRAAGSVQIDQTLRQRVRFCRMNLASLPAGLEPFDVIFLRNVLFYFDASTRQRVLAGVVSRLKPGGWLLLGHAECLNAASFGLRRQCPGVYRQVGEAS</sequence>
<comment type="function">
    <text evidence="5">Methylation of the membrane-bound methyl-accepting chemotaxis proteins (MCP) to form gamma-glutamyl methyl ester residues in MCP.</text>
</comment>
<feature type="domain" description="CheR-type methyltransferase" evidence="6">
    <location>
        <begin position="3"/>
        <end position="276"/>
    </location>
</feature>
<dbReference type="SUPFAM" id="SSF47757">
    <property type="entry name" value="Chemotaxis receptor methyltransferase CheR, N-terminal domain"/>
    <property type="match status" value="1"/>
</dbReference>
<dbReference type="GO" id="GO:0008168">
    <property type="term" value="F:methyltransferase activity"/>
    <property type="evidence" value="ECO:0007669"/>
    <property type="project" value="UniProtKB-KW"/>
</dbReference>
<evidence type="ECO:0000259" key="6">
    <source>
        <dbReference type="PROSITE" id="PS50123"/>
    </source>
</evidence>
<dbReference type="EC" id="2.1.1.80" evidence="5"/>
<dbReference type="CDD" id="cd02440">
    <property type="entry name" value="AdoMet_MTases"/>
    <property type="match status" value="1"/>
</dbReference>
<dbReference type="InterPro" id="IPR022641">
    <property type="entry name" value="CheR_N"/>
</dbReference>
<dbReference type="GO" id="GO:0032259">
    <property type="term" value="P:methylation"/>
    <property type="evidence" value="ECO:0007669"/>
    <property type="project" value="UniProtKB-KW"/>
</dbReference>
<evidence type="ECO:0000256" key="1">
    <source>
        <dbReference type="ARBA" id="ARBA00001541"/>
    </source>
</evidence>
<dbReference type="Proteomes" id="UP001595791">
    <property type="component" value="Unassembled WGS sequence"/>
</dbReference>
<dbReference type="InterPro" id="IPR026024">
    <property type="entry name" value="Chemotaxis_MeTrfase_CheR"/>
</dbReference>
<dbReference type="PRINTS" id="PR00996">
    <property type="entry name" value="CHERMTFRASE"/>
</dbReference>
<dbReference type="InterPro" id="IPR050903">
    <property type="entry name" value="Bact_Chemotaxis_MeTrfase"/>
</dbReference>
<dbReference type="InterPro" id="IPR022642">
    <property type="entry name" value="CheR_C"/>
</dbReference>
<reference evidence="8" key="1">
    <citation type="journal article" date="2019" name="Int. J. Syst. Evol. Microbiol.">
        <title>The Global Catalogue of Microorganisms (GCM) 10K type strain sequencing project: providing services to taxonomists for standard genome sequencing and annotation.</title>
        <authorList>
            <consortium name="The Broad Institute Genomics Platform"/>
            <consortium name="The Broad Institute Genome Sequencing Center for Infectious Disease"/>
            <person name="Wu L."/>
            <person name="Ma J."/>
        </authorList>
    </citation>
    <scope>NUCLEOTIDE SEQUENCE [LARGE SCALE GENOMIC DNA]</scope>
    <source>
        <strain evidence="8">LMG 29894</strain>
    </source>
</reference>
<dbReference type="Gene3D" id="3.40.50.150">
    <property type="entry name" value="Vaccinia Virus protein VP39"/>
    <property type="match status" value="1"/>
</dbReference>
<evidence type="ECO:0000313" key="7">
    <source>
        <dbReference type="EMBL" id="MFC4157897.1"/>
    </source>
</evidence>
<dbReference type="SUPFAM" id="SSF53335">
    <property type="entry name" value="S-adenosyl-L-methionine-dependent methyltransferases"/>
    <property type="match status" value="1"/>
</dbReference>
<keyword evidence="4 5" id="KW-0949">S-adenosyl-L-methionine</keyword>
<evidence type="ECO:0000256" key="2">
    <source>
        <dbReference type="ARBA" id="ARBA00022603"/>
    </source>
</evidence>
<keyword evidence="2 5" id="KW-0489">Methyltransferase</keyword>
<keyword evidence="8" id="KW-1185">Reference proteome</keyword>
<dbReference type="PANTHER" id="PTHR24422">
    <property type="entry name" value="CHEMOTAXIS PROTEIN METHYLTRANSFERASE"/>
    <property type="match status" value="1"/>
</dbReference>
<dbReference type="InterPro" id="IPR000780">
    <property type="entry name" value="CheR_MeTrfase"/>
</dbReference>
<protein>
    <recommendedName>
        <fullName evidence="5">Chemotaxis protein methyltransferase</fullName>
        <ecNumber evidence="5">2.1.1.80</ecNumber>
    </recommendedName>
</protein>
<dbReference type="PROSITE" id="PS50123">
    <property type="entry name" value="CHER"/>
    <property type="match status" value="1"/>
</dbReference>
<dbReference type="RefSeq" id="WP_378160027.1">
    <property type="nucleotide sequence ID" value="NZ_JBHSBU010000001.1"/>
</dbReference>
<accession>A0ABV8MLK8</accession>
<evidence type="ECO:0000256" key="5">
    <source>
        <dbReference type="PIRNR" id="PIRNR000410"/>
    </source>
</evidence>
<dbReference type="PANTHER" id="PTHR24422:SF26">
    <property type="entry name" value="CHEMOTAXIS PROTEIN METHYLTRANSFERASE"/>
    <property type="match status" value="1"/>
</dbReference>
<dbReference type="InterPro" id="IPR029063">
    <property type="entry name" value="SAM-dependent_MTases_sf"/>
</dbReference>
<dbReference type="InterPro" id="IPR036804">
    <property type="entry name" value="CheR_N_sf"/>
</dbReference>
<dbReference type="Pfam" id="PF03705">
    <property type="entry name" value="CheR_N"/>
    <property type="match status" value="1"/>
</dbReference>
<proteinExistence type="predicted"/>
<comment type="caution">
    <text evidence="7">The sequence shown here is derived from an EMBL/GenBank/DDBJ whole genome shotgun (WGS) entry which is preliminary data.</text>
</comment>